<dbReference type="AlphaFoldDB" id="A0A3Q3A179"/>
<reference evidence="2" key="2">
    <citation type="submission" date="2025-09" db="UniProtKB">
        <authorList>
            <consortium name="Ensembl"/>
        </authorList>
    </citation>
    <scope>IDENTIFICATION</scope>
</reference>
<dbReference type="InterPro" id="IPR036388">
    <property type="entry name" value="WH-like_DNA-bd_sf"/>
</dbReference>
<dbReference type="Gene3D" id="3.30.420.10">
    <property type="entry name" value="Ribonuclease H-like superfamily/Ribonuclease H"/>
    <property type="match status" value="1"/>
</dbReference>
<dbReference type="OMA" id="CMVAKDV"/>
<reference evidence="2" key="1">
    <citation type="submission" date="2025-08" db="UniProtKB">
        <authorList>
            <consortium name="Ensembl"/>
        </authorList>
    </citation>
    <scope>IDENTIFICATION</scope>
</reference>
<accession>A0A3Q3A179</accession>
<dbReference type="PANTHER" id="PTHR23022">
    <property type="entry name" value="TRANSPOSABLE ELEMENT-RELATED"/>
    <property type="match status" value="1"/>
</dbReference>
<dbReference type="Gene3D" id="1.10.10.10">
    <property type="entry name" value="Winged helix-like DNA-binding domain superfamily/Winged helix DNA-binding domain"/>
    <property type="match status" value="1"/>
</dbReference>
<name>A0A3Q3A179_KRYMA</name>
<evidence type="ECO:0000313" key="3">
    <source>
        <dbReference type="Proteomes" id="UP000264800"/>
    </source>
</evidence>
<keyword evidence="3" id="KW-1185">Reference proteome</keyword>
<proteinExistence type="predicted"/>
<dbReference type="SUPFAM" id="SSF46689">
    <property type="entry name" value="Homeodomain-like"/>
    <property type="match status" value="1"/>
</dbReference>
<dbReference type="PANTHER" id="PTHR23022:SF134">
    <property type="entry name" value="TRANSPOSABLE ELEMENT TC1 TRANSPOSASE"/>
    <property type="match status" value="1"/>
</dbReference>
<evidence type="ECO:0000313" key="2">
    <source>
        <dbReference type="Ensembl" id="ENSKMAP00000009953.1"/>
    </source>
</evidence>
<evidence type="ECO:0000259" key="1">
    <source>
        <dbReference type="Pfam" id="PF13358"/>
    </source>
</evidence>
<protein>
    <recommendedName>
        <fullName evidence="1">Tc1-like transposase DDE domain-containing protein</fullName>
    </recommendedName>
</protein>
<feature type="domain" description="Tc1-like transposase DDE" evidence="1">
    <location>
        <begin position="108"/>
        <end position="254"/>
    </location>
</feature>
<organism evidence="2 3">
    <name type="scientific">Kryptolebias marmoratus</name>
    <name type="common">Mangrove killifish</name>
    <name type="synonym">Rivulus marmoratus</name>
    <dbReference type="NCBI Taxonomy" id="37003"/>
    <lineage>
        <taxon>Eukaryota</taxon>
        <taxon>Metazoa</taxon>
        <taxon>Chordata</taxon>
        <taxon>Craniata</taxon>
        <taxon>Vertebrata</taxon>
        <taxon>Euteleostomi</taxon>
        <taxon>Actinopterygii</taxon>
        <taxon>Neopterygii</taxon>
        <taxon>Teleostei</taxon>
        <taxon>Neoteleostei</taxon>
        <taxon>Acanthomorphata</taxon>
        <taxon>Ovalentaria</taxon>
        <taxon>Atherinomorphae</taxon>
        <taxon>Cyprinodontiformes</taxon>
        <taxon>Rivulidae</taxon>
        <taxon>Kryptolebias</taxon>
    </lineage>
</organism>
<dbReference type="InterPro" id="IPR038717">
    <property type="entry name" value="Tc1-like_DDE_dom"/>
</dbReference>
<dbReference type="GeneTree" id="ENSGT01150000286933"/>
<dbReference type="InterPro" id="IPR009057">
    <property type="entry name" value="Homeodomain-like_sf"/>
</dbReference>
<dbReference type="Proteomes" id="UP000264800">
    <property type="component" value="Unplaced"/>
</dbReference>
<dbReference type="GO" id="GO:0003676">
    <property type="term" value="F:nucleic acid binding"/>
    <property type="evidence" value="ECO:0007669"/>
    <property type="project" value="InterPro"/>
</dbReference>
<sequence length="299" mass="34060">AWLQQEKCPLKQERIVKLLEEGNSSCMVAKDVGCSQSAVSKIWTKYKQHGMVVKAKRNGRPRKTSKRQDKQLKAISKRKPALTPKHKRTRLQWAKERQSWTVDDWMKVIFSDESRICIGQGDDAGTFVWCRSSEIYEEACLKKTTKFPQSLMIWGCMSGKGTGEMTVVNSSINAQVYIDILDSFLIPSIEQMFGDDETIFQDDNASCHRAKTVKAFLGERHIQSMSWPANSPDLNPIENLWWRLKKMVHKKAPACKADLATAIKKSWHQIDAEYCLSLIESMAQRLKAVLKAKGGATKY</sequence>
<dbReference type="InterPro" id="IPR052338">
    <property type="entry name" value="Transposase_5"/>
</dbReference>
<dbReference type="Pfam" id="PF13358">
    <property type="entry name" value="DDE_3"/>
    <property type="match status" value="1"/>
</dbReference>
<dbReference type="InterPro" id="IPR036397">
    <property type="entry name" value="RNaseH_sf"/>
</dbReference>
<dbReference type="Ensembl" id="ENSKMAT00000010112.1">
    <property type="protein sequence ID" value="ENSKMAP00000009953.1"/>
    <property type="gene ID" value="ENSKMAG00000007487.1"/>
</dbReference>